<feature type="domain" description="Resolvase/invertase-type recombinase catalytic" evidence="7">
    <location>
        <begin position="11"/>
        <end position="147"/>
    </location>
</feature>
<dbReference type="Pfam" id="PF00239">
    <property type="entry name" value="Resolvase"/>
    <property type="match status" value="1"/>
</dbReference>
<dbReference type="EMBL" id="JACHWJ010000001">
    <property type="protein sequence ID" value="MBB2957020.1"/>
    <property type="molecule type" value="Genomic_DNA"/>
</dbReference>
<evidence type="ECO:0000256" key="2">
    <source>
        <dbReference type="ARBA" id="ARBA00022908"/>
    </source>
</evidence>
<reference evidence="8 9" key="1">
    <citation type="submission" date="2020-08" db="EMBL/GenBank/DDBJ databases">
        <title>Sequencing the genomes of 1000 actinobacteria strains.</title>
        <authorList>
            <person name="Klenk H.-P."/>
        </authorList>
    </citation>
    <scope>NUCLEOTIDE SEQUENCE [LARGE SCALE GENOMIC DNA]</scope>
    <source>
        <strain evidence="8 9">DSM 20419</strain>
    </source>
</reference>
<keyword evidence="4" id="KW-0233">DNA recombination</keyword>
<dbReference type="RefSeq" id="WP_183623547.1">
    <property type="nucleotide sequence ID" value="NZ_JACHWJ010000001.1"/>
</dbReference>
<feature type="active site" description="O-(5'-phospho-DNA)-serine intermediate" evidence="5 6">
    <location>
        <position position="19"/>
    </location>
</feature>
<organism evidence="8 9">
    <name type="scientific">Pseudoclavibacter helvolus</name>
    <dbReference type="NCBI Taxonomy" id="255205"/>
    <lineage>
        <taxon>Bacteria</taxon>
        <taxon>Bacillati</taxon>
        <taxon>Actinomycetota</taxon>
        <taxon>Actinomycetes</taxon>
        <taxon>Micrococcales</taxon>
        <taxon>Microbacteriaceae</taxon>
        <taxon>Pseudoclavibacter</taxon>
    </lineage>
</organism>
<accession>A0A7W4YFM5</accession>
<evidence type="ECO:0000256" key="3">
    <source>
        <dbReference type="ARBA" id="ARBA00023125"/>
    </source>
</evidence>
<dbReference type="GO" id="GO:0015074">
    <property type="term" value="P:DNA integration"/>
    <property type="evidence" value="ECO:0007669"/>
    <property type="project" value="UniProtKB-KW"/>
</dbReference>
<dbReference type="Gene3D" id="1.10.10.60">
    <property type="entry name" value="Homeodomain-like"/>
    <property type="match status" value="1"/>
</dbReference>
<dbReference type="InterPro" id="IPR009057">
    <property type="entry name" value="Homeodomain-like_sf"/>
</dbReference>
<keyword evidence="2" id="KW-0229">DNA integration</keyword>
<comment type="similarity">
    <text evidence="1">Belongs to the site-specific recombinase resolvase family.</text>
</comment>
<gene>
    <name evidence="8" type="ORF">FHX72_001132</name>
</gene>
<proteinExistence type="inferred from homology"/>
<dbReference type="Gene3D" id="3.40.50.1390">
    <property type="entry name" value="Resolvase, N-terminal catalytic domain"/>
    <property type="match status" value="1"/>
</dbReference>
<dbReference type="InterPro" id="IPR006118">
    <property type="entry name" value="Recombinase_CS"/>
</dbReference>
<dbReference type="SMART" id="SM00857">
    <property type="entry name" value="Resolvase"/>
    <property type="match status" value="1"/>
</dbReference>
<evidence type="ECO:0000256" key="5">
    <source>
        <dbReference type="PIRSR" id="PIRSR606118-50"/>
    </source>
</evidence>
<dbReference type="PROSITE" id="PS00397">
    <property type="entry name" value="RECOMBINASES_1"/>
    <property type="match status" value="1"/>
</dbReference>
<evidence type="ECO:0000256" key="4">
    <source>
        <dbReference type="ARBA" id="ARBA00023172"/>
    </source>
</evidence>
<dbReference type="PANTHER" id="PTHR30461">
    <property type="entry name" value="DNA-INVERTASE FROM LAMBDOID PROPHAGE"/>
    <property type="match status" value="1"/>
</dbReference>
<comment type="caution">
    <text evidence="8">The sequence shown here is derived from an EMBL/GenBank/DDBJ whole genome shotgun (WGS) entry which is preliminary data.</text>
</comment>
<dbReference type="InterPro" id="IPR006119">
    <property type="entry name" value="Resolv_N"/>
</dbReference>
<dbReference type="PROSITE" id="PS00398">
    <property type="entry name" value="RECOMBINASES_2"/>
    <property type="match status" value="1"/>
</dbReference>
<keyword evidence="9" id="KW-1185">Reference proteome</keyword>
<evidence type="ECO:0000313" key="8">
    <source>
        <dbReference type="EMBL" id="MBB2957020.1"/>
    </source>
</evidence>
<name>A0A7W4YFM5_9MICO</name>
<evidence type="ECO:0000256" key="1">
    <source>
        <dbReference type="ARBA" id="ARBA00009913"/>
    </source>
</evidence>
<dbReference type="PANTHER" id="PTHR30461:SF2">
    <property type="entry name" value="SERINE RECOMBINASE PINE-RELATED"/>
    <property type="match status" value="1"/>
</dbReference>
<dbReference type="SUPFAM" id="SSF53041">
    <property type="entry name" value="Resolvase-like"/>
    <property type="match status" value="1"/>
</dbReference>
<dbReference type="CDD" id="cd03768">
    <property type="entry name" value="SR_ResInv"/>
    <property type="match status" value="1"/>
</dbReference>
<dbReference type="InterPro" id="IPR050639">
    <property type="entry name" value="SSR_resolvase"/>
</dbReference>
<dbReference type="Proteomes" id="UP000545286">
    <property type="component" value="Unassembled WGS sequence"/>
</dbReference>
<protein>
    <submittedName>
        <fullName evidence="8">DNA invertase Pin-like site-specific DNA recombinase</fullName>
    </submittedName>
</protein>
<dbReference type="GO" id="GO:0000150">
    <property type="term" value="F:DNA strand exchange activity"/>
    <property type="evidence" value="ECO:0007669"/>
    <property type="project" value="InterPro"/>
</dbReference>
<evidence type="ECO:0000256" key="6">
    <source>
        <dbReference type="PROSITE-ProRule" id="PRU10137"/>
    </source>
</evidence>
<sequence>MTATATTTATRLLGYARVSTGDQSTDTQLHDLAAAGVPARDTFADHGVSGAKTSRPGLDALLSYAESGDVIVVTKLDRLGRSTAHVITLLDQLAARGVFVRVLDSGLDNSTITGKAMLQMLSVFADMEREFIRERTRAGLATAKREGRTGGRPPKVDTKRAALIQRMHNDGTSVTEIASTLGISRPTVYRYLTPADAK</sequence>
<dbReference type="GO" id="GO:0003677">
    <property type="term" value="F:DNA binding"/>
    <property type="evidence" value="ECO:0007669"/>
    <property type="project" value="UniProtKB-KW"/>
</dbReference>
<evidence type="ECO:0000313" key="9">
    <source>
        <dbReference type="Proteomes" id="UP000545286"/>
    </source>
</evidence>
<dbReference type="SUPFAM" id="SSF46689">
    <property type="entry name" value="Homeodomain-like"/>
    <property type="match status" value="1"/>
</dbReference>
<dbReference type="AlphaFoldDB" id="A0A7W4YFM5"/>
<keyword evidence="3" id="KW-0238">DNA-binding</keyword>
<dbReference type="InterPro" id="IPR036162">
    <property type="entry name" value="Resolvase-like_N_sf"/>
</dbReference>
<dbReference type="CDD" id="cd00569">
    <property type="entry name" value="HTH_Hin_like"/>
    <property type="match status" value="1"/>
</dbReference>
<dbReference type="Pfam" id="PF02796">
    <property type="entry name" value="HTH_7"/>
    <property type="match status" value="1"/>
</dbReference>
<dbReference type="PROSITE" id="PS51736">
    <property type="entry name" value="RECOMBINASES_3"/>
    <property type="match status" value="1"/>
</dbReference>
<dbReference type="InterPro" id="IPR006120">
    <property type="entry name" value="Resolvase_HTH_dom"/>
</dbReference>
<evidence type="ECO:0000259" key="7">
    <source>
        <dbReference type="PROSITE" id="PS51736"/>
    </source>
</evidence>